<dbReference type="PANTHER" id="PTHR45586:SF1">
    <property type="entry name" value="LIPOPOLYSACCHARIDE ASSEMBLY PROTEIN B"/>
    <property type="match status" value="1"/>
</dbReference>
<evidence type="ECO:0000256" key="2">
    <source>
        <dbReference type="ARBA" id="ARBA00022803"/>
    </source>
</evidence>
<dbReference type="Pfam" id="PF13181">
    <property type="entry name" value="TPR_8"/>
    <property type="match status" value="1"/>
</dbReference>
<organism evidence="4 5">
    <name type="scientific">Sabulicella glaciei</name>
    <dbReference type="NCBI Taxonomy" id="2984948"/>
    <lineage>
        <taxon>Bacteria</taxon>
        <taxon>Pseudomonadati</taxon>
        <taxon>Pseudomonadota</taxon>
        <taxon>Alphaproteobacteria</taxon>
        <taxon>Acetobacterales</taxon>
        <taxon>Acetobacteraceae</taxon>
        <taxon>Sabulicella</taxon>
    </lineage>
</organism>
<evidence type="ECO:0000256" key="3">
    <source>
        <dbReference type="SAM" id="SignalP"/>
    </source>
</evidence>
<dbReference type="NCBIfam" id="TIGR02917">
    <property type="entry name" value="PEP_TPR_lipo"/>
    <property type="match status" value="1"/>
</dbReference>
<dbReference type="Gene3D" id="1.25.40.10">
    <property type="entry name" value="Tetratricopeptide repeat domain"/>
    <property type="match status" value="4"/>
</dbReference>
<dbReference type="SUPFAM" id="SSF48452">
    <property type="entry name" value="TPR-like"/>
    <property type="match status" value="3"/>
</dbReference>
<gene>
    <name evidence="4" type="primary">prsT</name>
    <name evidence="4" type="ORF">OF850_04120</name>
</gene>
<keyword evidence="3" id="KW-0732">Signal</keyword>
<accession>A0ABT3NSF7</accession>
<keyword evidence="5" id="KW-1185">Reference proteome</keyword>
<reference evidence="4 5" key="1">
    <citation type="submission" date="2022-10" db="EMBL/GenBank/DDBJ databases">
        <title>Roseococcus glaciei nov., sp. nov., isolated from glacier.</title>
        <authorList>
            <person name="Liu Q."/>
            <person name="Xin Y.-H."/>
        </authorList>
    </citation>
    <scope>NUCLEOTIDE SEQUENCE [LARGE SCALE GENOMIC DNA]</scope>
    <source>
        <strain evidence="4 5">MDT2-1-1</strain>
    </source>
</reference>
<dbReference type="InterPro" id="IPR014266">
    <property type="entry name" value="PEP-CTERM_TPR_PrsT"/>
</dbReference>
<dbReference type="InterPro" id="IPR011990">
    <property type="entry name" value="TPR-like_helical_dom_sf"/>
</dbReference>
<feature type="signal peptide" evidence="3">
    <location>
        <begin position="1"/>
        <end position="22"/>
    </location>
</feature>
<dbReference type="InterPro" id="IPR051012">
    <property type="entry name" value="CellSynth/LPSAsmb/PSIAsmb"/>
</dbReference>
<dbReference type="SMART" id="SM00028">
    <property type="entry name" value="TPR"/>
    <property type="match status" value="10"/>
</dbReference>
<keyword evidence="2" id="KW-0802">TPR repeat</keyword>
<dbReference type="PANTHER" id="PTHR45586">
    <property type="entry name" value="TPR REPEAT-CONTAINING PROTEIN PA4667"/>
    <property type="match status" value="1"/>
</dbReference>
<dbReference type="EMBL" id="JAPFQI010000001">
    <property type="protein sequence ID" value="MCW8084803.1"/>
    <property type="molecule type" value="Genomic_DNA"/>
</dbReference>
<feature type="chain" id="PRO_5046429125" evidence="3">
    <location>
        <begin position="23"/>
        <end position="922"/>
    </location>
</feature>
<dbReference type="RefSeq" id="WP_301588533.1">
    <property type="nucleotide sequence ID" value="NZ_JAPFQI010000001.1"/>
</dbReference>
<evidence type="ECO:0000256" key="1">
    <source>
        <dbReference type="ARBA" id="ARBA00022737"/>
    </source>
</evidence>
<name>A0ABT3NSF7_9PROT</name>
<comment type="caution">
    <text evidence="4">The sequence shown here is derived from an EMBL/GenBank/DDBJ whole genome shotgun (WGS) entry which is preliminary data.</text>
</comment>
<sequence length="922" mass="97026">MRKPLAPTLALLALLAAQPAHATVERARAAEARGDLRTAQIELRNAARSTPNDGAVRAALAQISLDLGDADTADREARAALAGGYDRAEATALRIRAQLALGRTRDLLREFPVPDASVPRDVAAQIYAGRALAHLALEQRAEAKAAAEAAVEANPRAVEGHLALSAVAQVQGDEALAERASDAALAANGRSVQALLRRAGLAYAKGDVQLAGELLGRAVDVAPGHPLARVQRAEVRLRLNDIEGARSDAEVSLRNAPGLASAHYVQALIFVATQDWRAADTALTRLGQATLQNTSDGLLAFATVKAQLGQDAQAEEAAARAVARRPLDVRGVRLLASLQAKRGANRDATATLASYAQRGGRDPETLARLSAIQLSEGRRREAEQSLRAAVEAQPGNAELQSRLAAVRLSLGDYAGMAEAAQAALAGGRDDPAARQMLALAAISRGEAEAAEAELSRLTPEQRNSEVALLAEGSIRAMRLDLAGARQVLENALKANPASIGAKLGLARIAGSENRIADLARYLGEVLAADPENAQAATLLLRAARPGNEALAALRTAQQANPGSPIIAGSTARALLSTGDPAAASAVLEHEALRPRITAPALRLLQAEAHAARGAWADAETVARAAIAEQPTNASARRQLALVLARRDENREAEAVIEEGLRLVPNDSLLLSTAVMLAQRSGGPDAALALADRLARRPGAMPAGAWLRGDFLMALNRQAEAARAFATAYSEGPTEALALRLAVAHLGAGQPEEARRALQAWLDRSPESPAVLATSARLDLQANRTAEAERKFETLLRLSPNDGGVLNDLAWVLAQRGDRESLARARPMAERAFALAPRPETGDTLGLILLRSGEARRAVEVMRHAYPEGNAPSPGMAVRYATALAEIGEREEARRQLTAALRTPAFPERAEGERLLSRLNGSR</sequence>
<dbReference type="Proteomes" id="UP001526430">
    <property type="component" value="Unassembled WGS sequence"/>
</dbReference>
<proteinExistence type="predicted"/>
<protein>
    <submittedName>
        <fullName evidence="4">PEP-CTERM system TPR-repeat protein PrsT</fullName>
    </submittedName>
</protein>
<evidence type="ECO:0000313" key="5">
    <source>
        <dbReference type="Proteomes" id="UP001526430"/>
    </source>
</evidence>
<keyword evidence="1" id="KW-0677">Repeat</keyword>
<evidence type="ECO:0000313" key="4">
    <source>
        <dbReference type="EMBL" id="MCW8084803.1"/>
    </source>
</evidence>
<dbReference type="InterPro" id="IPR019734">
    <property type="entry name" value="TPR_rpt"/>
</dbReference>
<dbReference type="Pfam" id="PF13432">
    <property type="entry name" value="TPR_16"/>
    <property type="match status" value="4"/>
</dbReference>